<evidence type="ECO:0000313" key="2">
    <source>
        <dbReference type="EMBL" id="SHN27414.1"/>
    </source>
</evidence>
<dbReference type="EMBL" id="FRCS01000004">
    <property type="protein sequence ID" value="SHN27414.1"/>
    <property type="molecule type" value="Genomic_DNA"/>
</dbReference>
<dbReference type="Pfam" id="PF11387">
    <property type="entry name" value="DUF2795"/>
    <property type="match status" value="1"/>
</dbReference>
<protein>
    <recommendedName>
        <fullName evidence="4">DUF2795 domain-containing protein</fullName>
    </recommendedName>
</protein>
<reference evidence="2 3" key="1">
    <citation type="submission" date="2016-11" db="EMBL/GenBank/DDBJ databases">
        <authorList>
            <person name="Jaros S."/>
            <person name="Januszkiewicz K."/>
            <person name="Wedrychowicz H."/>
        </authorList>
    </citation>
    <scope>NUCLEOTIDE SEQUENCE [LARGE SCALE GENOMIC DNA]</scope>
    <source>
        <strain evidence="2 3">DSM 46144</strain>
    </source>
</reference>
<accession>A0A1M7QA13</accession>
<dbReference type="InterPro" id="IPR021527">
    <property type="entry name" value="DUF2795"/>
</dbReference>
<name>A0A1M7QA13_9ACTN</name>
<dbReference type="STRING" id="134849.SAMN05443668_104367"/>
<sequence>MARETEGLVRSGHSGRTEEWRDPEPAGEDQPEADRAPNATLTGGVPEGITPAGVEERSELAAHLGKEIYPAYRDALVDRLVETNAPGRLVTAVRDLPPDAEYQNAGELAEALGLGHESHRF</sequence>
<dbReference type="Proteomes" id="UP000184440">
    <property type="component" value="Unassembled WGS sequence"/>
</dbReference>
<proteinExistence type="predicted"/>
<organism evidence="2 3">
    <name type="scientific">Cryptosporangium aurantiacum</name>
    <dbReference type="NCBI Taxonomy" id="134849"/>
    <lineage>
        <taxon>Bacteria</taxon>
        <taxon>Bacillati</taxon>
        <taxon>Actinomycetota</taxon>
        <taxon>Actinomycetes</taxon>
        <taxon>Cryptosporangiales</taxon>
        <taxon>Cryptosporangiaceae</taxon>
        <taxon>Cryptosporangium</taxon>
    </lineage>
</organism>
<dbReference type="RefSeq" id="WP_218617553.1">
    <property type="nucleotide sequence ID" value="NZ_FRCS01000004.1"/>
</dbReference>
<gene>
    <name evidence="2" type="ORF">SAMN05443668_104367</name>
</gene>
<keyword evidence="3" id="KW-1185">Reference proteome</keyword>
<evidence type="ECO:0000313" key="3">
    <source>
        <dbReference type="Proteomes" id="UP000184440"/>
    </source>
</evidence>
<feature type="compositionally biased region" description="Basic and acidic residues" evidence="1">
    <location>
        <begin position="15"/>
        <end position="24"/>
    </location>
</feature>
<feature type="region of interest" description="Disordered" evidence="1">
    <location>
        <begin position="1"/>
        <end position="54"/>
    </location>
</feature>
<dbReference type="AlphaFoldDB" id="A0A1M7QA13"/>
<evidence type="ECO:0008006" key="4">
    <source>
        <dbReference type="Google" id="ProtNLM"/>
    </source>
</evidence>
<evidence type="ECO:0000256" key="1">
    <source>
        <dbReference type="SAM" id="MobiDB-lite"/>
    </source>
</evidence>